<dbReference type="Proteomes" id="UP000299102">
    <property type="component" value="Unassembled WGS sequence"/>
</dbReference>
<gene>
    <name evidence="2" type="ORF">EVAR_57096_1</name>
</gene>
<keyword evidence="3" id="KW-1185">Reference proteome</keyword>
<evidence type="ECO:0000313" key="3">
    <source>
        <dbReference type="Proteomes" id="UP000299102"/>
    </source>
</evidence>
<dbReference type="AlphaFoldDB" id="A0A4C1Z528"/>
<protein>
    <submittedName>
        <fullName evidence="2">Uncharacterized protein</fullName>
    </submittedName>
</protein>
<comment type="caution">
    <text evidence="2">The sequence shown here is derived from an EMBL/GenBank/DDBJ whole genome shotgun (WGS) entry which is preliminary data.</text>
</comment>
<evidence type="ECO:0000256" key="1">
    <source>
        <dbReference type="SAM" id="MobiDB-lite"/>
    </source>
</evidence>
<name>A0A4C1Z528_EUMVA</name>
<sequence>MIRHRAALIRIIKSLGNLQRRRRSSRTKDGPRAPPKLTTRGGRRRPGRVWTALYGLFSEKGLRRARRTAMSQAVSFARGRVIFN</sequence>
<feature type="region of interest" description="Disordered" evidence="1">
    <location>
        <begin position="18"/>
        <end position="46"/>
    </location>
</feature>
<accession>A0A4C1Z528</accession>
<reference evidence="2 3" key="1">
    <citation type="journal article" date="2019" name="Commun. Biol.">
        <title>The bagworm genome reveals a unique fibroin gene that provides high tensile strength.</title>
        <authorList>
            <person name="Kono N."/>
            <person name="Nakamura H."/>
            <person name="Ohtoshi R."/>
            <person name="Tomita M."/>
            <person name="Numata K."/>
            <person name="Arakawa K."/>
        </authorList>
    </citation>
    <scope>NUCLEOTIDE SEQUENCE [LARGE SCALE GENOMIC DNA]</scope>
</reference>
<evidence type="ECO:0000313" key="2">
    <source>
        <dbReference type="EMBL" id="GBP83696.1"/>
    </source>
</evidence>
<dbReference type="EMBL" id="BGZK01001633">
    <property type="protein sequence ID" value="GBP83696.1"/>
    <property type="molecule type" value="Genomic_DNA"/>
</dbReference>
<proteinExistence type="predicted"/>
<organism evidence="2 3">
    <name type="scientific">Eumeta variegata</name>
    <name type="common">Bagworm moth</name>
    <name type="synonym">Eumeta japonica</name>
    <dbReference type="NCBI Taxonomy" id="151549"/>
    <lineage>
        <taxon>Eukaryota</taxon>
        <taxon>Metazoa</taxon>
        <taxon>Ecdysozoa</taxon>
        <taxon>Arthropoda</taxon>
        <taxon>Hexapoda</taxon>
        <taxon>Insecta</taxon>
        <taxon>Pterygota</taxon>
        <taxon>Neoptera</taxon>
        <taxon>Endopterygota</taxon>
        <taxon>Lepidoptera</taxon>
        <taxon>Glossata</taxon>
        <taxon>Ditrysia</taxon>
        <taxon>Tineoidea</taxon>
        <taxon>Psychidae</taxon>
        <taxon>Oiketicinae</taxon>
        <taxon>Eumeta</taxon>
    </lineage>
</organism>